<dbReference type="GO" id="GO:0007417">
    <property type="term" value="P:central nervous system development"/>
    <property type="evidence" value="ECO:0007669"/>
    <property type="project" value="TreeGrafter"/>
</dbReference>
<evidence type="ECO:0000313" key="7">
    <source>
        <dbReference type="EMBL" id="VDO92610.1"/>
    </source>
</evidence>
<evidence type="ECO:0000256" key="2">
    <source>
        <dbReference type="ARBA" id="ARBA00023157"/>
    </source>
</evidence>
<evidence type="ECO:0000256" key="4">
    <source>
        <dbReference type="PROSITE-ProRule" id="PRU00090"/>
    </source>
</evidence>
<evidence type="ECO:0000256" key="3">
    <source>
        <dbReference type="ARBA" id="ARBA00023170"/>
    </source>
</evidence>
<dbReference type="GO" id="GO:0005929">
    <property type="term" value="C:cilium"/>
    <property type="evidence" value="ECO:0007669"/>
    <property type="project" value="TreeGrafter"/>
</dbReference>
<dbReference type="InterPro" id="IPR000539">
    <property type="entry name" value="Frizzled/Smoothened_7TM"/>
</dbReference>
<keyword evidence="8" id="KW-1185">Reference proteome</keyword>
<dbReference type="WBParaSite" id="SBAD_0000093501-mRNA-1">
    <property type="protein sequence ID" value="SBAD_0000093501-mRNA-1"/>
    <property type="gene ID" value="SBAD_0000093501"/>
</dbReference>
<dbReference type="PANTHER" id="PTHR11309">
    <property type="entry name" value="FRIZZLED"/>
    <property type="match status" value="1"/>
</dbReference>
<reference evidence="7 8" key="2">
    <citation type="submission" date="2018-11" db="EMBL/GenBank/DDBJ databases">
        <authorList>
            <consortium name="Pathogen Informatics"/>
        </authorList>
    </citation>
    <scope>NUCLEOTIDE SEQUENCE [LARGE SCALE GENOMIC DNA]</scope>
</reference>
<keyword evidence="1" id="KW-0217">Developmental protein</keyword>
<proteinExistence type="predicted"/>
<evidence type="ECO:0000256" key="5">
    <source>
        <dbReference type="SAM" id="Phobius"/>
    </source>
</evidence>
<evidence type="ECO:0000313" key="9">
    <source>
        <dbReference type="WBParaSite" id="SBAD_0000093501-mRNA-1"/>
    </source>
</evidence>
<dbReference type="SMART" id="SM01330">
    <property type="entry name" value="Frizzled"/>
    <property type="match status" value="1"/>
</dbReference>
<dbReference type="InterPro" id="IPR036790">
    <property type="entry name" value="Frizzled_dom_sf"/>
</dbReference>
<gene>
    <name evidence="7" type="ORF">SBAD_LOCUS912</name>
</gene>
<dbReference type="PANTHER" id="PTHR11309:SF35">
    <property type="entry name" value="PROTEIN SMOOTHENED"/>
    <property type="match status" value="1"/>
</dbReference>
<dbReference type="Pfam" id="PF01534">
    <property type="entry name" value="Frizzled"/>
    <property type="match status" value="1"/>
</dbReference>
<dbReference type="GO" id="GO:0005113">
    <property type="term" value="F:patched binding"/>
    <property type="evidence" value="ECO:0007669"/>
    <property type="project" value="TreeGrafter"/>
</dbReference>
<dbReference type="InterPro" id="IPR015526">
    <property type="entry name" value="Frizzled/SFRP"/>
</dbReference>
<sequence length="453" mass="52113">MRSSAKWFENAACYRETGSPCHSTASSMFCFGASLPYERFHSFVTKDIDLLPSLVDAYRNLAGLPECWPVIRELLCTVYLSPCEQGRVKLVSRRLCLQAERSCRFLIKHSLWPSELSNCSDSSIYSDVCTVYEVSWKFFSNSTKSSCVNPLVMTKVKQNWYLPYCGFNCTNSWLKSDEHIHLTRFMIVVIPMIFVFSIISLAILFTGGHHNNAVIKPLLWNIVCQLDVEVCWLVPLFPSARKLIVCNEDVLFYLQYLYCTRSEALAKKLCSRMNSYSHLVAWVEADGISGVCFMGYTNPVFLLWFVHVPLSLILLLCFCLLFGGLITRHRSLLKFNRRLNGDGPQYKFSFPLSKLWILLVSHSALLVASWFLQLNDVFSLPTRQHAFLDYILCQLRNNLADETCDLHGAPDIRLLQLHMFLLFVPALINFWVCVNEFVSFRNQLARYLLFCSS</sequence>
<dbReference type="SMART" id="SM00063">
    <property type="entry name" value="FRI"/>
    <property type="match status" value="1"/>
</dbReference>
<comment type="caution">
    <text evidence="4">Lacks conserved residue(s) required for the propagation of feature annotation.</text>
</comment>
<evidence type="ECO:0000256" key="1">
    <source>
        <dbReference type="ARBA" id="ARBA00022473"/>
    </source>
</evidence>
<dbReference type="InterPro" id="IPR020067">
    <property type="entry name" value="Frizzled_dom"/>
</dbReference>
<keyword evidence="5" id="KW-0812">Transmembrane</keyword>
<dbReference type="PROSITE" id="PS50038">
    <property type="entry name" value="FZ"/>
    <property type="match status" value="1"/>
</dbReference>
<feature type="transmembrane region" description="Helical" evidence="5">
    <location>
        <begin position="185"/>
        <end position="206"/>
    </location>
</feature>
<accession>A0A183IBB8</accession>
<dbReference type="GO" id="GO:0007389">
    <property type="term" value="P:pattern specification process"/>
    <property type="evidence" value="ECO:0007669"/>
    <property type="project" value="TreeGrafter"/>
</dbReference>
<dbReference type="GO" id="GO:0030425">
    <property type="term" value="C:dendrite"/>
    <property type="evidence" value="ECO:0007669"/>
    <property type="project" value="TreeGrafter"/>
</dbReference>
<dbReference type="GO" id="GO:0007224">
    <property type="term" value="P:smoothened signaling pathway"/>
    <property type="evidence" value="ECO:0007669"/>
    <property type="project" value="TreeGrafter"/>
</dbReference>
<evidence type="ECO:0000313" key="8">
    <source>
        <dbReference type="Proteomes" id="UP000270296"/>
    </source>
</evidence>
<dbReference type="GO" id="GO:0005886">
    <property type="term" value="C:plasma membrane"/>
    <property type="evidence" value="ECO:0007669"/>
    <property type="project" value="TreeGrafter"/>
</dbReference>
<dbReference type="GO" id="GO:0071679">
    <property type="term" value="P:commissural neuron axon guidance"/>
    <property type="evidence" value="ECO:0007669"/>
    <property type="project" value="TreeGrafter"/>
</dbReference>
<keyword evidence="3" id="KW-0675">Receptor</keyword>
<keyword evidence="5" id="KW-1133">Transmembrane helix</keyword>
<name>A0A183IBB8_9BILA</name>
<dbReference type="Gene3D" id="1.10.2000.10">
    <property type="entry name" value="Frizzled cysteine-rich domain"/>
    <property type="match status" value="1"/>
</dbReference>
<protein>
    <submittedName>
        <fullName evidence="9">FZ domain-containing protein</fullName>
    </submittedName>
</protein>
<reference evidence="9" key="1">
    <citation type="submission" date="2016-06" db="UniProtKB">
        <authorList>
            <consortium name="WormBaseParasite"/>
        </authorList>
    </citation>
    <scope>IDENTIFICATION</scope>
</reference>
<dbReference type="SUPFAM" id="SSF63501">
    <property type="entry name" value="Frizzled cysteine-rich domain"/>
    <property type="match status" value="1"/>
</dbReference>
<feature type="transmembrane region" description="Helical" evidence="5">
    <location>
        <begin position="302"/>
        <end position="327"/>
    </location>
</feature>
<keyword evidence="2" id="KW-1015">Disulfide bond</keyword>
<dbReference type="Gene3D" id="1.20.1070.10">
    <property type="entry name" value="Rhodopsin 7-helix transmembrane proteins"/>
    <property type="match status" value="2"/>
</dbReference>
<dbReference type="AlphaFoldDB" id="A0A183IBB8"/>
<organism evidence="9">
    <name type="scientific">Soboliphyme baturini</name>
    <dbReference type="NCBI Taxonomy" id="241478"/>
    <lineage>
        <taxon>Eukaryota</taxon>
        <taxon>Metazoa</taxon>
        <taxon>Ecdysozoa</taxon>
        <taxon>Nematoda</taxon>
        <taxon>Enoplea</taxon>
        <taxon>Dorylaimia</taxon>
        <taxon>Dioctophymatida</taxon>
        <taxon>Dioctophymatoidea</taxon>
        <taxon>Soboliphymatidae</taxon>
        <taxon>Soboliphyme</taxon>
    </lineage>
</organism>
<keyword evidence="5" id="KW-0472">Membrane</keyword>
<feature type="transmembrane region" description="Helical" evidence="5">
    <location>
        <begin position="417"/>
        <end position="438"/>
    </location>
</feature>
<dbReference type="OrthoDB" id="10064659at2759"/>
<feature type="transmembrane region" description="Helical" evidence="5">
    <location>
        <begin position="348"/>
        <end position="372"/>
    </location>
</feature>
<feature type="domain" description="FZ" evidence="6">
    <location>
        <begin position="8"/>
        <end position="150"/>
    </location>
</feature>
<evidence type="ECO:0000259" key="6">
    <source>
        <dbReference type="PROSITE" id="PS50038"/>
    </source>
</evidence>
<dbReference type="Proteomes" id="UP000270296">
    <property type="component" value="Unassembled WGS sequence"/>
</dbReference>
<dbReference type="EMBL" id="UZAM01006657">
    <property type="protein sequence ID" value="VDO92610.1"/>
    <property type="molecule type" value="Genomic_DNA"/>
</dbReference>